<dbReference type="PANTHER" id="PTHR31896">
    <property type="entry name" value="FAMILY REGULATORY PROTEIN, PUTATIVE (AFU_ORTHOLOGUE AFUA_3G14730)-RELATED"/>
    <property type="match status" value="1"/>
</dbReference>
<dbReference type="InterPro" id="IPR051283">
    <property type="entry name" value="Sec_Metabolite_Acyltrans"/>
</dbReference>
<dbReference type="GO" id="GO:0016740">
    <property type="term" value="F:transferase activity"/>
    <property type="evidence" value="ECO:0007669"/>
    <property type="project" value="UniProtKB-KW"/>
</dbReference>
<accession>A0A8X7S6P2</accession>
<evidence type="ECO:0000313" key="3">
    <source>
        <dbReference type="Proteomes" id="UP000886595"/>
    </source>
</evidence>
<evidence type="ECO:0000313" key="2">
    <source>
        <dbReference type="EMBL" id="KAG2299725.1"/>
    </source>
</evidence>
<reference evidence="2 3" key="1">
    <citation type="submission" date="2020-02" db="EMBL/GenBank/DDBJ databases">
        <authorList>
            <person name="Ma Q."/>
            <person name="Huang Y."/>
            <person name="Song X."/>
            <person name="Pei D."/>
        </authorList>
    </citation>
    <scope>NUCLEOTIDE SEQUENCE [LARGE SCALE GENOMIC DNA]</scope>
    <source>
        <strain evidence="2">Sxm20200214</strain>
        <tissue evidence="2">Leaf</tissue>
    </source>
</reference>
<dbReference type="PANTHER" id="PTHR31896:SF31">
    <property type="entry name" value="HXXXD-TYPE ACYL-TRANSFERASE FAMILY PROTEIN"/>
    <property type="match status" value="1"/>
</dbReference>
<dbReference type="InterPro" id="IPR023213">
    <property type="entry name" value="CAT-like_dom_sf"/>
</dbReference>
<evidence type="ECO:0000256" key="1">
    <source>
        <dbReference type="ARBA" id="ARBA00022679"/>
    </source>
</evidence>
<keyword evidence="1" id="KW-0808">Transferase</keyword>
<comment type="caution">
    <text evidence="2">The sequence shown here is derived from an EMBL/GenBank/DDBJ whole genome shotgun (WGS) entry which is preliminary data.</text>
</comment>
<protein>
    <recommendedName>
        <fullName evidence="4">Acetyltransferase</fullName>
    </recommendedName>
</protein>
<keyword evidence="3" id="KW-1185">Reference proteome</keyword>
<evidence type="ECO:0008006" key="4">
    <source>
        <dbReference type="Google" id="ProtNLM"/>
    </source>
</evidence>
<proteinExistence type="predicted"/>
<gene>
    <name evidence="2" type="ORF">Bca52824_036197</name>
</gene>
<dbReference type="Pfam" id="PF02458">
    <property type="entry name" value="Transferase"/>
    <property type="match status" value="1"/>
</dbReference>
<name>A0A8X7S6P2_BRACI</name>
<dbReference type="AlphaFoldDB" id="A0A8X7S6P2"/>
<sequence>MADVTVISASIVQPRNINQSSRTKIHLTPIDLYLLYMGYPQRGLLFHKPDPGTHFVSRLKTSLSVALEIYFPFSGRLVKVENLEDNKVSFYIDFRPCRIQSLSVTDILQPDGSVPEFMRHFFPCVEVKNINGLTEPLLALQVTEMKDGVFISFAYNHMVADGASVWNFFNTWSKICSDGYDDQSPLKLTGWFLDGISFPIRIPASETVAPSPSQETSLRSTSEERFFHFTKMNLSYLKAKANTETGSGDLIISSVQALSAHLWRSVMRHSGLSREEETHCKVAVDFRQRLNPPLEEECFGDVVFLGVASMGWAALQINKMVRSQTDEKSKTTAKNWVRNVKILKKFGGSPMVCVSVAVSGSPWFDVYGNDFGWGRPIAARARPGNSSRGMLVLIQGIEEGSINVHATLWSHVLVKLLADVEFLDNMMELQYLNQREEYQTVPESQTGDTLCNSFNFIYI</sequence>
<organism evidence="2 3">
    <name type="scientific">Brassica carinata</name>
    <name type="common">Ethiopian mustard</name>
    <name type="synonym">Abyssinian cabbage</name>
    <dbReference type="NCBI Taxonomy" id="52824"/>
    <lineage>
        <taxon>Eukaryota</taxon>
        <taxon>Viridiplantae</taxon>
        <taxon>Streptophyta</taxon>
        <taxon>Embryophyta</taxon>
        <taxon>Tracheophyta</taxon>
        <taxon>Spermatophyta</taxon>
        <taxon>Magnoliopsida</taxon>
        <taxon>eudicotyledons</taxon>
        <taxon>Gunneridae</taxon>
        <taxon>Pentapetalae</taxon>
        <taxon>rosids</taxon>
        <taxon>malvids</taxon>
        <taxon>Brassicales</taxon>
        <taxon>Brassicaceae</taxon>
        <taxon>Brassiceae</taxon>
        <taxon>Brassica</taxon>
    </lineage>
</organism>
<dbReference type="Gene3D" id="3.30.559.10">
    <property type="entry name" value="Chloramphenicol acetyltransferase-like domain"/>
    <property type="match status" value="2"/>
</dbReference>
<dbReference type="EMBL" id="JAAMPC010000008">
    <property type="protein sequence ID" value="KAG2299725.1"/>
    <property type="molecule type" value="Genomic_DNA"/>
</dbReference>
<dbReference type="OrthoDB" id="1862401at2759"/>
<dbReference type="Proteomes" id="UP000886595">
    <property type="component" value="Unassembled WGS sequence"/>
</dbReference>